<reference evidence="1 2" key="1">
    <citation type="submission" date="2020-10" db="EMBL/GenBank/DDBJ databases">
        <title>Eggerthella sp. nov., isolated from human feces.</title>
        <authorList>
            <person name="Yajun G."/>
        </authorList>
    </citation>
    <scope>NUCLEOTIDE SEQUENCE [LARGE SCALE GENOMIC DNA]</scope>
    <source>
        <strain evidence="1 2">HF-1101</strain>
    </source>
</reference>
<sequence>MSPDRRDGSDGNAGNNAVARIARLLELERDRWQPHRALELLSFVLGDRAQVGDASRYIFAYARHRGYDLPPYPLAGCGEIRAFFADEGVRNVPEWYERKLGVGGRAYAELPSQTVVVVRDRANRRKAFFLDGIRYRNAAAFENLADSGFARTLDEPELDALLGRMLAFLAPAAAPDAARAPEAPDTSGPFRGSSRAF</sequence>
<gene>
    <name evidence="1" type="ORF">GS424_011230</name>
</gene>
<accession>A0A6L7IVH4</accession>
<dbReference type="AlphaFoldDB" id="A0A6L7IVH4"/>
<dbReference type="RefSeq" id="WP_160943360.1">
    <property type="nucleotide sequence ID" value="NZ_CP063310.1"/>
</dbReference>
<dbReference type="KEGG" id="egd:GS424_011230"/>
<name>A0A6L7IVH4_9ACTN</name>
<evidence type="ECO:0000313" key="1">
    <source>
        <dbReference type="EMBL" id="QOS67106.1"/>
    </source>
</evidence>
<dbReference type="EMBL" id="CP063310">
    <property type="protein sequence ID" value="QOS67106.1"/>
    <property type="molecule type" value="Genomic_DNA"/>
</dbReference>
<organism evidence="1 2">
    <name type="scientific">Eggerthella guodeyinii</name>
    <dbReference type="NCBI Taxonomy" id="2690837"/>
    <lineage>
        <taxon>Bacteria</taxon>
        <taxon>Bacillati</taxon>
        <taxon>Actinomycetota</taxon>
        <taxon>Coriobacteriia</taxon>
        <taxon>Eggerthellales</taxon>
        <taxon>Eggerthellaceae</taxon>
        <taxon>Eggerthella</taxon>
    </lineage>
</organism>
<proteinExistence type="predicted"/>
<evidence type="ECO:0000313" key="2">
    <source>
        <dbReference type="Proteomes" id="UP000478463"/>
    </source>
</evidence>
<dbReference type="Proteomes" id="UP000478463">
    <property type="component" value="Chromosome"/>
</dbReference>
<protein>
    <submittedName>
        <fullName evidence="1">Uncharacterized protein</fullName>
    </submittedName>
</protein>